<accession>A0AAV7M5X4</accession>
<name>A0AAV7M5X4_PLEWA</name>
<feature type="compositionally biased region" description="Acidic residues" evidence="1">
    <location>
        <begin position="678"/>
        <end position="690"/>
    </location>
</feature>
<comment type="caution">
    <text evidence="3">The sequence shown here is derived from an EMBL/GenBank/DDBJ whole genome shotgun (WGS) entry which is preliminary data.</text>
</comment>
<feature type="compositionally biased region" description="Basic and acidic residues" evidence="1">
    <location>
        <begin position="1795"/>
        <end position="1809"/>
    </location>
</feature>
<dbReference type="InterPro" id="IPR002715">
    <property type="entry name" value="Nas_poly-pep-assoc_cplx_dom"/>
</dbReference>
<gene>
    <name evidence="3" type="ORF">NDU88_004009</name>
</gene>
<dbReference type="EMBL" id="JANPWB010000014">
    <property type="protein sequence ID" value="KAJ1098902.1"/>
    <property type="molecule type" value="Genomic_DNA"/>
</dbReference>
<feature type="compositionally biased region" description="Polar residues" evidence="1">
    <location>
        <begin position="1917"/>
        <end position="1940"/>
    </location>
</feature>
<feature type="region of interest" description="Disordered" evidence="1">
    <location>
        <begin position="433"/>
        <end position="456"/>
    </location>
</feature>
<feature type="compositionally biased region" description="Low complexity" evidence="1">
    <location>
        <begin position="357"/>
        <end position="370"/>
    </location>
</feature>
<dbReference type="Gene3D" id="2.20.70.30">
    <property type="entry name" value="Nascent polypeptide-associated complex domain"/>
    <property type="match status" value="1"/>
</dbReference>
<keyword evidence="4" id="KW-1185">Reference proteome</keyword>
<feature type="compositionally biased region" description="Polar residues" evidence="1">
    <location>
        <begin position="336"/>
        <end position="348"/>
    </location>
</feature>
<feature type="compositionally biased region" description="Basic and acidic residues" evidence="1">
    <location>
        <begin position="1080"/>
        <end position="1094"/>
    </location>
</feature>
<evidence type="ECO:0000256" key="1">
    <source>
        <dbReference type="SAM" id="MobiDB-lite"/>
    </source>
</evidence>
<feature type="domain" description="NAC-A/B" evidence="2">
    <location>
        <begin position="2201"/>
        <end position="2266"/>
    </location>
</feature>
<feature type="region of interest" description="Disordered" evidence="1">
    <location>
        <begin position="1821"/>
        <end position="1840"/>
    </location>
</feature>
<feature type="compositionally biased region" description="Polar residues" evidence="1">
    <location>
        <begin position="1885"/>
        <end position="1898"/>
    </location>
</feature>
<feature type="compositionally biased region" description="Basic and acidic residues" evidence="1">
    <location>
        <begin position="1328"/>
        <end position="1358"/>
    </location>
</feature>
<feature type="region of interest" description="Disordered" evidence="1">
    <location>
        <begin position="805"/>
        <end position="865"/>
    </location>
</feature>
<feature type="compositionally biased region" description="Basic and acidic residues" evidence="1">
    <location>
        <begin position="805"/>
        <end position="818"/>
    </location>
</feature>
<feature type="compositionally biased region" description="Basic and acidic residues" evidence="1">
    <location>
        <begin position="1584"/>
        <end position="1596"/>
    </location>
</feature>
<dbReference type="GO" id="GO:0005854">
    <property type="term" value="C:nascent polypeptide-associated complex"/>
    <property type="evidence" value="ECO:0007669"/>
    <property type="project" value="InterPro"/>
</dbReference>
<dbReference type="InterPro" id="IPR044034">
    <property type="entry name" value="NAC-like_UBA"/>
</dbReference>
<feature type="compositionally biased region" description="Polar residues" evidence="1">
    <location>
        <begin position="28"/>
        <end position="59"/>
    </location>
</feature>
<dbReference type="InterPro" id="IPR016641">
    <property type="entry name" value="EGD2/NACA0like"/>
</dbReference>
<dbReference type="Pfam" id="PF01849">
    <property type="entry name" value="NAC"/>
    <property type="match status" value="1"/>
</dbReference>
<evidence type="ECO:0000313" key="4">
    <source>
        <dbReference type="Proteomes" id="UP001066276"/>
    </source>
</evidence>
<feature type="region of interest" description="Disordered" evidence="1">
    <location>
        <begin position="1638"/>
        <end position="1676"/>
    </location>
</feature>
<sequence>MPGEAVKDGGVAPGEEPATLLDEAGFSANASCASTPSSDGFTPKTLTPVQDSPAVSPNSEPEFAKDPGSTLPFLETKTGDRPQPEGASCDVAARGSLTGALVTSTLEDCSPSEEMVPSLLVYADPKELRVPLNPDMLDTRIVMGEETKCSNEELGVGDSLFHEGKAPQEDTPNAPLLCSTLKLATSDFSSVAERGNQEDNFVQNIAEVGTSLVYSTQKAEAVENTHHQVTPPENNLHLAFERSAREYILQGDVISQGQALDADVPSPSSETTKDFPFEAIQAVGQSFPNKHLYNIDHDLYFTAPSTPIKTVYSHLKYHISSKENLNEEQVDMENDSLCSPPTSPSGSYITAEGGSWGSSVTSSTSPSCSPNLMAESEMEAPAAYIESLSELADEVEGPLDVSRSLFLDPDLTEKGLDVASEIMKTRFNHAVGRAPSKMQDSKNLVGDQSSEDEKEEDWDLDFATSFSRIHYGNIGECTSTHEKFTDINYCNSEDIDTPLSSHGVSSTFPQTAFLDTTCQLSVASTSEVGQAIGGPRAESVSSSELPDAFFGGSVEGGDNDQMIPAVLLPFHGSLLFEAESVEITLFPQEELAENDVIHGVDDEDLFLHSLSETSMNEGVDESFAYQDDTSESSESASYDGEEEAKRYTTEQYAVVTDSVEGIGGSGEDLKPESSGSESEMETSSDDSDMGEEGAVFAVVDVDADPDDLSSADEDVLEISSHSDGHSKIHLALEKACEGSVAKEGQEDKVERMHPFVECSLPALQDDKATSTLMKKPVLQESSCETEEISDVESIGNMAGNVAEIEKDASSPPEPREEPQSEASASKSSPSPTDCVTILKSEKVEQMQEERRSTPDISDEPQSSLSEMDEALEGNVLNAGECLIACFDTDEELETFSTQEVASSDRTKFDQFAMAVLGTSESKDLKKQTGSNPLIPFDKKQISMITNQLVVENRMELGDSQEEEQLVESTGRISVMTMSSTEGLENADKLSDYTRDLQITKLERREEDPETVTEMTFEEYLQQPGEAQFEVMSAGECLIACFDSDQELEEHSSFDRANNNDSHVHDLTERHLGSSSPPNNKSKELEVSHQVRDTEQQSGFTEMPPVPASCTYSIASSDMLQGIPYCECEEGLRALKARFPDAHVVERCQLNNPDQISKPFEPEKQTCVSEDYYSSLAPSSLLHTVAVNNSKPQEMLGSRLKNPTETDSTLRHFSIMTQEGNRIKDPNLIEPKTEAKPSSVVHNLSMMQETSRNVQTFAIQIAHGIVLEEIQHVSCKDDLQTKPCLDKSSLLTITATQAMEHVFSHPLSILADKQTDQHPSRSTLIQPDFKCDPKENNVEQMSSDEKISKTLESKHPEERHGASLLQSCLTLDREDFCCQSKDGKSGMDNPLTTSSGSISDNSKDLKGTRCPALLNPSELNGSQEDPYKCEHTSEIAALAAATCIVRDMSENASLGFSPPKNMEPILQKSSSEFDSNLMCGVLCIEKEVQDKHPFADILHSDITVCGNLLGSSPTKELEEVSQLEVSSHETHQASLLPIHTESWSEDHKDTLPEFEYDTMNISILSSDSVSYNPAAIKKSTLPTRRKAEEEADNKEKCQLSVPSTQVEEKHLETKCAYEMQSLTQHPNVSSLLLHNDIQPASQGQEESLTTSEKEQPASNTNLIDSGKDHSTQKERDVEKDEGVICSDHPANKGEVGSAKGVLSSIAVDVGSSEPLSEFQKNEGEASQMQQINHEQEITSLLQGSFGHLGALDLGLRPSCLKAGKPTQAHPTQLSISNTRDLTEVESSVGLRESLEINKAKGKDSEIKEGRTTSNLCAGNVQNQEAQERASPQCSKESVGGKSALEVSDTNIKVTNEGWLFSKIGENVLANTPGESQLSKSGEEQGWKTSPQAINDSRGTYKQAEVEQHVLPCGTAIQTHGAQNQSTSEGVTGSTEHASSLSEEGRPSDSPHTESDLPSSPKLDPLQAGDVKWHDPCQETCTDPATLQDTTETSAPSSPGVSVPQGSDLVQVPPHVLSFGSHRSLDIIQEKKASIEGTPPEARVTQKDIYKEKQASLRKDPKKYSACESSQTFLTCISGKEPGVKLFSSNQKELSKKTHRSPLQSESSSSSESDTPYHCPELNSLREATGRALRSEAKTPLMGLKACERINHRGSCNESDSNDDSLPDLEEPDISDPRTAQTQSQLAHSIGAGEEMISKAKQSRSEKKARKAMSKLGLRQIHGVTRITIRKSKNILFVITKPDVFKSPASDIYIVFGEAKIEDLSQQVHKAAAEKFKVPMEHSPLITEAAPTLTIKEESEEEEEVDETGLEVRDIELVMAQANVSRPKAVRALRHNNNDIVNAIMELTM</sequence>
<feature type="region of interest" description="Disordered" evidence="1">
    <location>
        <begin position="1381"/>
        <end position="1403"/>
    </location>
</feature>
<dbReference type="PROSITE" id="PS51151">
    <property type="entry name" value="NAC_AB"/>
    <property type="match status" value="1"/>
</dbReference>
<dbReference type="Gene3D" id="1.10.8.10">
    <property type="entry name" value="DNA helicase RuvA subunit, C-terminal domain"/>
    <property type="match status" value="1"/>
</dbReference>
<feature type="compositionally biased region" description="Polar residues" evidence="1">
    <location>
        <begin position="1638"/>
        <end position="1662"/>
    </location>
</feature>
<feature type="region of interest" description="Disordered" evidence="1">
    <location>
        <begin position="2086"/>
        <end position="2119"/>
    </location>
</feature>
<feature type="compositionally biased region" description="Polar residues" evidence="1">
    <location>
        <begin position="1389"/>
        <end position="1399"/>
    </location>
</feature>
<feature type="region of interest" description="Disordered" evidence="1">
    <location>
        <begin position="1313"/>
        <end position="1358"/>
    </location>
</feature>
<feature type="compositionally biased region" description="Polar residues" evidence="1">
    <location>
        <begin position="1821"/>
        <end position="1834"/>
    </location>
</feature>
<organism evidence="3 4">
    <name type="scientific">Pleurodeles waltl</name>
    <name type="common">Iberian ribbed newt</name>
    <dbReference type="NCBI Taxonomy" id="8319"/>
    <lineage>
        <taxon>Eukaryota</taxon>
        <taxon>Metazoa</taxon>
        <taxon>Chordata</taxon>
        <taxon>Craniata</taxon>
        <taxon>Vertebrata</taxon>
        <taxon>Euteleostomi</taxon>
        <taxon>Amphibia</taxon>
        <taxon>Batrachia</taxon>
        <taxon>Caudata</taxon>
        <taxon>Salamandroidea</taxon>
        <taxon>Salamandridae</taxon>
        <taxon>Pleurodelinae</taxon>
        <taxon>Pleurodeles</taxon>
    </lineage>
</organism>
<feature type="compositionally biased region" description="Low complexity" evidence="1">
    <location>
        <begin position="1992"/>
        <end position="2005"/>
    </location>
</feature>
<dbReference type="Pfam" id="PF19026">
    <property type="entry name" value="UBA_HYPK"/>
    <property type="match status" value="1"/>
</dbReference>
<feature type="region of interest" description="Disordered" evidence="1">
    <location>
        <begin position="1917"/>
        <end position="2013"/>
    </location>
</feature>
<evidence type="ECO:0000313" key="3">
    <source>
        <dbReference type="EMBL" id="KAJ1098902.1"/>
    </source>
</evidence>
<dbReference type="SMART" id="SM01407">
    <property type="entry name" value="NAC"/>
    <property type="match status" value="1"/>
</dbReference>
<dbReference type="CDD" id="cd14416">
    <property type="entry name" value="UBA_NACAD"/>
    <property type="match status" value="1"/>
</dbReference>
<dbReference type="FunFam" id="1.10.8.10:FF:000006">
    <property type="entry name" value="Putative nascent polypeptide-associated complex subunit alpha"/>
    <property type="match status" value="1"/>
</dbReference>
<dbReference type="InterPro" id="IPR038187">
    <property type="entry name" value="NAC_A/B_dom_sf"/>
</dbReference>
<feature type="region of interest" description="Disordered" evidence="1">
    <location>
        <begin position="623"/>
        <end position="690"/>
    </location>
</feature>
<feature type="region of interest" description="Disordered" evidence="1">
    <location>
        <begin position="1"/>
        <end position="87"/>
    </location>
</feature>
<protein>
    <recommendedName>
        <fullName evidence="2">NAC-A/B domain-containing protein</fullName>
    </recommendedName>
</protein>
<feature type="region of interest" description="Disordered" evidence="1">
    <location>
        <begin position="1870"/>
        <end position="1901"/>
    </location>
</feature>
<feature type="region of interest" description="Disordered" evidence="1">
    <location>
        <begin position="333"/>
        <end position="371"/>
    </location>
</feature>
<feature type="compositionally biased region" description="Basic and acidic residues" evidence="1">
    <location>
        <begin position="1664"/>
        <end position="1676"/>
    </location>
</feature>
<feature type="region of interest" description="Disordered" evidence="1">
    <location>
        <begin position="1066"/>
        <end position="1103"/>
    </location>
</feature>
<evidence type="ECO:0000259" key="2">
    <source>
        <dbReference type="PROSITE" id="PS51151"/>
    </source>
</evidence>
<feature type="region of interest" description="Disordered" evidence="1">
    <location>
        <begin position="2152"/>
        <end position="2183"/>
    </location>
</feature>
<feature type="compositionally biased region" description="Basic and acidic residues" evidence="1">
    <location>
        <begin position="1941"/>
        <end position="1953"/>
    </location>
</feature>
<feature type="compositionally biased region" description="Low complexity" evidence="1">
    <location>
        <begin position="820"/>
        <end position="831"/>
    </location>
</feature>
<dbReference type="CDD" id="cd22054">
    <property type="entry name" value="NAC_NACA"/>
    <property type="match status" value="1"/>
</dbReference>
<feature type="compositionally biased region" description="Polar residues" evidence="1">
    <location>
        <begin position="1977"/>
        <end position="1991"/>
    </location>
</feature>
<feature type="compositionally biased region" description="Acidic residues" evidence="1">
    <location>
        <begin position="2158"/>
        <end position="2172"/>
    </location>
</feature>
<dbReference type="FunFam" id="2.20.70.30:FF:000002">
    <property type="entry name" value="Nascent polypeptide-associated complex (NAC), alpha subunit"/>
    <property type="match status" value="1"/>
</dbReference>
<dbReference type="PANTHER" id="PTHR21713">
    <property type="entry name" value="NASCENT POLYPEPTIDE ASSOCIATED COMPLEX ALPHA SUBUNIT-RELATED"/>
    <property type="match status" value="1"/>
</dbReference>
<feature type="compositionally biased region" description="Basic and acidic residues" evidence="1">
    <location>
        <begin position="839"/>
        <end position="853"/>
    </location>
</feature>
<reference evidence="3" key="1">
    <citation type="journal article" date="2022" name="bioRxiv">
        <title>Sequencing and chromosome-scale assembly of the giantPleurodeles waltlgenome.</title>
        <authorList>
            <person name="Brown T."/>
            <person name="Elewa A."/>
            <person name="Iarovenko S."/>
            <person name="Subramanian E."/>
            <person name="Araus A.J."/>
            <person name="Petzold A."/>
            <person name="Susuki M."/>
            <person name="Suzuki K.-i.T."/>
            <person name="Hayashi T."/>
            <person name="Toyoda A."/>
            <person name="Oliveira C."/>
            <person name="Osipova E."/>
            <person name="Leigh N.D."/>
            <person name="Simon A."/>
            <person name="Yun M.H."/>
        </authorList>
    </citation>
    <scope>NUCLEOTIDE SEQUENCE</scope>
    <source>
        <strain evidence="3">20211129_DDA</strain>
        <tissue evidence="3">Liver</tissue>
    </source>
</reference>
<feature type="region of interest" description="Disordered" evidence="1">
    <location>
        <begin position="1581"/>
        <end position="1604"/>
    </location>
</feature>
<dbReference type="InterPro" id="IPR041907">
    <property type="entry name" value="NACAD_UBA"/>
</dbReference>
<dbReference type="Proteomes" id="UP001066276">
    <property type="component" value="Chromosome 10"/>
</dbReference>
<feature type="region of interest" description="Disordered" evidence="1">
    <location>
        <begin position="1795"/>
        <end position="1814"/>
    </location>
</feature>
<proteinExistence type="predicted"/>